<sequence>MKITLIGMMGSGKSTVGKIIASRINWPFYDLDDIIEEKTGHVISEIFSLGGQRVFRSWERKIVRELYEETDKAVVSSGGGAVLSPKNRKIFLRSGPVFYLAASPGELIDRMDIEDRPLLFEADDPEKELRMLLERRLPLYRMGYKIETEKFSPEKVAETIIHNLL</sequence>
<dbReference type="PANTHER" id="PTHR21087:SF16">
    <property type="entry name" value="SHIKIMATE KINASE 1, CHLOROPLASTIC"/>
    <property type="match status" value="1"/>
</dbReference>
<keyword evidence="11" id="KW-0479">Metal-binding</keyword>
<gene>
    <name evidence="11" type="primary">aroK</name>
    <name evidence="12" type="ORF">SAMN04488692_104125</name>
</gene>
<comment type="subunit">
    <text evidence="11">Monomer.</text>
</comment>
<evidence type="ECO:0000256" key="2">
    <source>
        <dbReference type="ARBA" id="ARBA00006997"/>
    </source>
</evidence>
<comment type="function">
    <text evidence="11">Catalyzes the specific phosphorylation of the 3-hydroxyl group of shikimic acid using ATP as a cosubstrate.</text>
</comment>
<feature type="binding site" evidence="11">
    <location>
        <position position="79"/>
    </location>
    <ligand>
        <name>substrate</name>
    </ligand>
</feature>
<dbReference type="OrthoDB" id="9800332at2"/>
<evidence type="ECO:0000256" key="1">
    <source>
        <dbReference type="ARBA" id="ARBA00004842"/>
    </source>
</evidence>
<dbReference type="UniPathway" id="UPA00053">
    <property type="reaction ID" value="UER00088"/>
</dbReference>
<keyword evidence="11" id="KW-0460">Magnesium</keyword>
<comment type="catalytic activity">
    <reaction evidence="10 11">
        <text>shikimate + ATP = 3-phosphoshikimate + ADP + H(+)</text>
        <dbReference type="Rhea" id="RHEA:13121"/>
        <dbReference type="ChEBI" id="CHEBI:15378"/>
        <dbReference type="ChEBI" id="CHEBI:30616"/>
        <dbReference type="ChEBI" id="CHEBI:36208"/>
        <dbReference type="ChEBI" id="CHEBI:145989"/>
        <dbReference type="ChEBI" id="CHEBI:456216"/>
        <dbReference type="EC" id="2.7.1.71"/>
    </reaction>
</comment>
<dbReference type="Proteomes" id="UP000199476">
    <property type="component" value="Unassembled WGS sequence"/>
</dbReference>
<dbReference type="GO" id="GO:0009073">
    <property type="term" value="P:aromatic amino acid family biosynthetic process"/>
    <property type="evidence" value="ECO:0007669"/>
    <property type="project" value="UniProtKB-KW"/>
</dbReference>
<dbReference type="RefSeq" id="WP_143423003.1">
    <property type="nucleotide sequence ID" value="NZ_FNGO01000004.1"/>
</dbReference>
<evidence type="ECO:0000256" key="6">
    <source>
        <dbReference type="ARBA" id="ARBA00022741"/>
    </source>
</evidence>
<evidence type="ECO:0000256" key="7">
    <source>
        <dbReference type="ARBA" id="ARBA00022777"/>
    </source>
</evidence>
<keyword evidence="4 11" id="KW-0028">Amino-acid biosynthesis</keyword>
<dbReference type="HAMAP" id="MF_00109">
    <property type="entry name" value="Shikimate_kinase"/>
    <property type="match status" value="1"/>
</dbReference>
<dbReference type="EC" id="2.7.1.71" evidence="3 11"/>
<comment type="similarity">
    <text evidence="2 11">Belongs to the shikimate kinase family.</text>
</comment>
<comment type="pathway">
    <text evidence="1 11">Metabolic intermediate biosynthesis; chorismate biosynthesis; chorismate from D-erythrose 4-phosphate and phosphoenolpyruvate: step 5/7.</text>
</comment>
<accession>A0A1G9JZP6</accession>
<keyword evidence="6 11" id="KW-0547">Nucleotide-binding</keyword>
<dbReference type="PANTHER" id="PTHR21087">
    <property type="entry name" value="SHIKIMATE KINASE"/>
    <property type="match status" value="1"/>
</dbReference>
<evidence type="ECO:0000256" key="10">
    <source>
        <dbReference type="ARBA" id="ARBA00048567"/>
    </source>
</evidence>
<feature type="binding site" evidence="11">
    <location>
        <position position="14"/>
    </location>
    <ligand>
        <name>Mg(2+)</name>
        <dbReference type="ChEBI" id="CHEBI:18420"/>
    </ligand>
</feature>
<dbReference type="Gene3D" id="3.40.50.300">
    <property type="entry name" value="P-loop containing nucleotide triphosphate hydrolases"/>
    <property type="match status" value="1"/>
</dbReference>
<name>A0A1G9JZP6_9FIRM</name>
<dbReference type="EMBL" id="FNGO01000004">
    <property type="protein sequence ID" value="SDL42644.1"/>
    <property type="molecule type" value="Genomic_DNA"/>
</dbReference>
<dbReference type="InterPro" id="IPR023000">
    <property type="entry name" value="Shikimate_kinase_CS"/>
</dbReference>
<dbReference type="GO" id="GO:0005829">
    <property type="term" value="C:cytosol"/>
    <property type="evidence" value="ECO:0007669"/>
    <property type="project" value="TreeGrafter"/>
</dbReference>
<dbReference type="CDD" id="cd00464">
    <property type="entry name" value="SK"/>
    <property type="match status" value="1"/>
</dbReference>
<evidence type="ECO:0000256" key="3">
    <source>
        <dbReference type="ARBA" id="ARBA00012154"/>
    </source>
</evidence>
<dbReference type="SUPFAM" id="SSF52540">
    <property type="entry name" value="P-loop containing nucleoside triphosphate hydrolases"/>
    <property type="match status" value="1"/>
</dbReference>
<dbReference type="GO" id="GO:0008652">
    <property type="term" value="P:amino acid biosynthetic process"/>
    <property type="evidence" value="ECO:0007669"/>
    <property type="project" value="UniProtKB-KW"/>
</dbReference>
<dbReference type="InterPro" id="IPR000623">
    <property type="entry name" value="Shikimate_kinase/TSH1"/>
</dbReference>
<dbReference type="GO" id="GO:0009423">
    <property type="term" value="P:chorismate biosynthetic process"/>
    <property type="evidence" value="ECO:0007669"/>
    <property type="project" value="UniProtKB-UniRule"/>
</dbReference>
<dbReference type="InterPro" id="IPR031322">
    <property type="entry name" value="Shikimate/glucono_kinase"/>
</dbReference>
<feature type="binding site" evidence="11">
    <location>
        <begin position="10"/>
        <end position="15"/>
    </location>
    <ligand>
        <name>ATP</name>
        <dbReference type="ChEBI" id="CHEBI:30616"/>
    </ligand>
</feature>
<keyword evidence="5 11" id="KW-0808">Transferase</keyword>
<dbReference type="InterPro" id="IPR027417">
    <property type="entry name" value="P-loop_NTPase"/>
</dbReference>
<evidence type="ECO:0000256" key="9">
    <source>
        <dbReference type="ARBA" id="ARBA00023141"/>
    </source>
</evidence>
<proteinExistence type="inferred from homology"/>
<comment type="cofactor">
    <cofactor evidence="11">
        <name>Mg(2+)</name>
        <dbReference type="ChEBI" id="CHEBI:18420"/>
    </cofactor>
    <text evidence="11">Binds 1 Mg(2+) ion per subunit.</text>
</comment>
<reference evidence="12 13" key="1">
    <citation type="submission" date="2016-10" db="EMBL/GenBank/DDBJ databases">
        <authorList>
            <person name="de Groot N.N."/>
        </authorList>
    </citation>
    <scope>NUCLEOTIDE SEQUENCE [LARGE SCALE GENOMIC DNA]</scope>
    <source>
        <strain evidence="12 13">SLAS-1</strain>
    </source>
</reference>
<evidence type="ECO:0000256" key="8">
    <source>
        <dbReference type="ARBA" id="ARBA00022840"/>
    </source>
</evidence>
<feature type="binding site" evidence="11">
    <location>
        <position position="116"/>
    </location>
    <ligand>
        <name>ATP</name>
        <dbReference type="ChEBI" id="CHEBI:30616"/>
    </ligand>
</feature>
<protein>
    <recommendedName>
        <fullName evidence="3 11">Shikimate kinase</fullName>
        <shortName evidence="11">SK</shortName>
        <ecNumber evidence="3 11">2.7.1.71</ecNumber>
    </recommendedName>
</protein>
<evidence type="ECO:0000313" key="12">
    <source>
        <dbReference type="EMBL" id="SDL42644.1"/>
    </source>
</evidence>
<evidence type="ECO:0000256" key="5">
    <source>
        <dbReference type="ARBA" id="ARBA00022679"/>
    </source>
</evidence>
<keyword evidence="7 11" id="KW-0418">Kinase</keyword>
<evidence type="ECO:0000256" key="4">
    <source>
        <dbReference type="ARBA" id="ARBA00022605"/>
    </source>
</evidence>
<comment type="caution">
    <text evidence="11">Lacks conserved residue(s) required for the propagation of feature annotation.</text>
</comment>
<comment type="subcellular location">
    <subcellularLocation>
        <location evidence="11">Cytoplasm</location>
    </subcellularLocation>
</comment>
<organism evidence="12 13">
    <name type="scientific">Halarsenatibacter silvermanii</name>
    <dbReference type="NCBI Taxonomy" id="321763"/>
    <lineage>
        <taxon>Bacteria</taxon>
        <taxon>Bacillati</taxon>
        <taxon>Bacillota</taxon>
        <taxon>Clostridia</taxon>
        <taxon>Halanaerobiales</taxon>
        <taxon>Halarsenatibacteraceae</taxon>
        <taxon>Halarsenatibacter</taxon>
    </lineage>
</organism>
<dbReference type="PRINTS" id="PR01100">
    <property type="entry name" value="SHIKIMTKNASE"/>
</dbReference>
<dbReference type="Pfam" id="PF01202">
    <property type="entry name" value="SKI"/>
    <property type="match status" value="1"/>
</dbReference>
<feature type="binding site" evidence="11">
    <location>
        <position position="136"/>
    </location>
    <ligand>
        <name>substrate</name>
    </ligand>
</feature>
<dbReference type="GO" id="GO:0005524">
    <property type="term" value="F:ATP binding"/>
    <property type="evidence" value="ECO:0007669"/>
    <property type="project" value="UniProtKB-UniRule"/>
</dbReference>
<dbReference type="GO" id="GO:0000287">
    <property type="term" value="F:magnesium ion binding"/>
    <property type="evidence" value="ECO:0007669"/>
    <property type="project" value="UniProtKB-UniRule"/>
</dbReference>
<keyword evidence="9 11" id="KW-0057">Aromatic amino acid biosynthesis</keyword>
<keyword evidence="11" id="KW-0963">Cytoplasm</keyword>
<keyword evidence="13" id="KW-1185">Reference proteome</keyword>
<dbReference type="AlphaFoldDB" id="A0A1G9JZP6"/>
<feature type="binding site" evidence="11">
    <location>
        <position position="32"/>
    </location>
    <ligand>
        <name>substrate</name>
    </ligand>
</feature>
<keyword evidence="8 11" id="KW-0067">ATP-binding</keyword>
<evidence type="ECO:0000256" key="11">
    <source>
        <dbReference type="HAMAP-Rule" id="MF_00109"/>
    </source>
</evidence>
<dbReference type="PROSITE" id="PS01128">
    <property type="entry name" value="SHIKIMATE_KINASE"/>
    <property type="match status" value="1"/>
</dbReference>
<dbReference type="STRING" id="321763.SAMN04488692_104125"/>
<dbReference type="GO" id="GO:0004765">
    <property type="term" value="F:shikimate kinase activity"/>
    <property type="evidence" value="ECO:0007669"/>
    <property type="project" value="UniProtKB-UniRule"/>
</dbReference>
<feature type="binding site" evidence="11">
    <location>
        <position position="56"/>
    </location>
    <ligand>
        <name>substrate</name>
    </ligand>
</feature>
<evidence type="ECO:0000313" key="13">
    <source>
        <dbReference type="Proteomes" id="UP000199476"/>
    </source>
</evidence>